<dbReference type="PROSITE" id="PS50297">
    <property type="entry name" value="ANK_REP_REGION"/>
    <property type="match status" value="3"/>
</dbReference>
<dbReference type="Pfam" id="PF00023">
    <property type="entry name" value="Ank"/>
    <property type="match status" value="1"/>
</dbReference>
<dbReference type="OrthoDB" id="539213at2759"/>
<dbReference type="InterPro" id="IPR036770">
    <property type="entry name" value="Ankyrin_rpt-contain_sf"/>
</dbReference>
<dbReference type="EMBL" id="CCYD01001640">
    <property type="protein sequence ID" value="CEG45609.1"/>
    <property type="molecule type" value="Genomic_DNA"/>
</dbReference>
<dbReference type="SUPFAM" id="SSF48403">
    <property type="entry name" value="Ankyrin repeat"/>
    <property type="match status" value="2"/>
</dbReference>
<proteinExistence type="predicted"/>
<dbReference type="Gene3D" id="1.25.40.20">
    <property type="entry name" value="Ankyrin repeat-containing domain"/>
    <property type="match status" value="3"/>
</dbReference>
<feature type="repeat" description="ANK" evidence="3">
    <location>
        <begin position="282"/>
        <end position="314"/>
    </location>
</feature>
<dbReference type="PANTHER" id="PTHR24178">
    <property type="entry name" value="MOLTING PROTEIN MLT-4"/>
    <property type="match status" value="1"/>
</dbReference>
<dbReference type="InterPro" id="IPR002110">
    <property type="entry name" value="Ankyrin_rpt"/>
</dbReference>
<dbReference type="SMART" id="SM00248">
    <property type="entry name" value="ANK"/>
    <property type="match status" value="9"/>
</dbReference>
<dbReference type="PROSITE" id="PS50088">
    <property type="entry name" value="ANK_REPEAT"/>
    <property type="match status" value="3"/>
</dbReference>
<evidence type="ECO:0000256" key="3">
    <source>
        <dbReference type="PROSITE-ProRule" id="PRU00023"/>
    </source>
</evidence>
<keyword evidence="2 3" id="KW-0040">ANK repeat</keyword>
<evidence type="ECO:0000313" key="4">
    <source>
        <dbReference type="EMBL" id="CEG45609.1"/>
    </source>
</evidence>
<feature type="repeat" description="ANK" evidence="3">
    <location>
        <begin position="178"/>
        <end position="210"/>
    </location>
</feature>
<dbReference type="RefSeq" id="XP_024581978.1">
    <property type="nucleotide sequence ID" value="XM_024716373.1"/>
</dbReference>
<evidence type="ECO:0000256" key="1">
    <source>
        <dbReference type="ARBA" id="ARBA00022737"/>
    </source>
</evidence>
<sequence length="579" mass="64955">MYGCTTMKALPTIGCLLELTSYNEKQLSESAKNWASVLSTLDVNGRSAFHYIATTSSPIPAEINYNLCSTLRSHPNILSIKDKFEKLALHYAVEAENLKQVKWYFQKGVELSLQDVDRLLSINVSRIMEKLILRELEALDIGNRFQSVNERNDSCDPSISTFALAKLQLILDDQAGYLHQLPLHRATESGNFRAVELLLEDGADPNYCADMSSANHLAIAHLLVNSTMVVNINARSLKGRSPLHVAVLARKRKNCKAQAPNRLSFVTFLYDCKADLNLKDYHKATPLLLACRGGDVDVTRFLLRSGCDATLSGDKNWNPLHIAVTQGHSSMVQFLLSWDPDSRLRINSPDIQGIKPLYALNKDNVRAMLKVIRFQPYLWTFQAHYAVTFQNLWIESYNGNDTYVRKLLLSSPHSSDQWVVSINEKTVQTERTPLHLAIQGYVDVLQSPELARHPSSITHQCVKQQRISELRITASSRYLKTAIFLLQAGANLCATDKWGITSLMLAATIKVFIDSLLNQVSEEKTLLVIDVNGNTALHYSYAFCQAHVCLMLEDLMDNPYIENDSSGSLSASWSSSRIM</sequence>
<accession>A0A0P1AV43</accession>
<keyword evidence="5" id="KW-1185">Reference proteome</keyword>
<protein>
    <submittedName>
        <fullName evidence="4">Ankyrin</fullName>
    </submittedName>
</protein>
<dbReference type="GeneID" id="36396949"/>
<dbReference type="Pfam" id="PF12796">
    <property type="entry name" value="Ank_2"/>
    <property type="match status" value="1"/>
</dbReference>
<name>A0A0P1AV43_PLAHL</name>
<dbReference type="AlphaFoldDB" id="A0A0P1AV43"/>
<dbReference type="STRING" id="4781.A0A0P1AV43"/>
<feature type="repeat" description="ANK" evidence="3">
    <location>
        <begin position="315"/>
        <end position="347"/>
    </location>
</feature>
<evidence type="ECO:0000256" key="2">
    <source>
        <dbReference type="ARBA" id="ARBA00023043"/>
    </source>
</evidence>
<dbReference type="Proteomes" id="UP000054928">
    <property type="component" value="Unassembled WGS sequence"/>
</dbReference>
<evidence type="ECO:0000313" key="5">
    <source>
        <dbReference type="Proteomes" id="UP000054928"/>
    </source>
</evidence>
<keyword evidence="1" id="KW-0677">Repeat</keyword>
<organism evidence="4 5">
    <name type="scientific">Plasmopara halstedii</name>
    <name type="common">Downy mildew of sunflower</name>
    <dbReference type="NCBI Taxonomy" id="4781"/>
    <lineage>
        <taxon>Eukaryota</taxon>
        <taxon>Sar</taxon>
        <taxon>Stramenopiles</taxon>
        <taxon>Oomycota</taxon>
        <taxon>Peronosporomycetes</taxon>
        <taxon>Peronosporales</taxon>
        <taxon>Peronosporaceae</taxon>
        <taxon>Plasmopara</taxon>
    </lineage>
</organism>
<reference evidence="5" key="1">
    <citation type="submission" date="2014-09" db="EMBL/GenBank/DDBJ databases">
        <authorList>
            <person name="Sharma Rahul"/>
            <person name="Thines Marco"/>
        </authorList>
    </citation>
    <scope>NUCLEOTIDE SEQUENCE [LARGE SCALE GENOMIC DNA]</scope>
</reference>